<dbReference type="InterPro" id="IPR011992">
    <property type="entry name" value="EF-hand-dom_pair"/>
</dbReference>
<organism evidence="9 10">
    <name type="scientific">Klebsormidium nitens</name>
    <name type="common">Green alga</name>
    <name type="synonym">Ulothrix nitens</name>
    <dbReference type="NCBI Taxonomy" id="105231"/>
    <lineage>
        <taxon>Eukaryota</taxon>
        <taxon>Viridiplantae</taxon>
        <taxon>Streptophyta</taxon>
        <taxon>Klebsormidiophyceae</taxon>
        <taxon>Klebsormidiales</taxon>
        <taxon>Klebsormidiaceae</taxon>
        <taxon>Klebsormidium</taxon>
    </lineage>
</organism>
<evidence type="ECO:0000256" key="2">
    <source>
        <dbReference type="ARBA" id="ARBA00007274"/>
    </source>
</evidence>
<dbReference type="UniPathway" id="UPA00136">
    <property type="reaction ID" value="UER00199"/>
</dbReference>
<dbReference type="OMA" id="HSIRLDI"/>
<dbReference type="InterPro" id="IPR018357">
    <property type="entry name" value="Hexapep_transf_CS"/>
</dbReference>
<dbReference type="SUPFAM" id="SSF47473">
    <property type="entry name" value="EF-hand"/>
    <property type="match status" value="1"/>
</dbReference>
<evidence type="ECO:0000256" key="1">
    <source>
        <dbReference type="ARBA" id="ARBA00004876"/>
    </source>
</evidence>
<reference evidence="9 10" key="1">
    <citation type="journal article" date="2014" name="Nat. Commun.">
        <title>Klebsormidium flaccidum genome reveals primary factors for plant terrestrial adaptation.</title>
        <authorList>
            <person name="Hori K."/>
            <person name="Maruyama F."/>
            <person name="Fujisawa T."/>
            <person name="Togashi T."/>
            <person name="Yamamoto N."/>
            <person name="Seo M."/>
            <person name="Sato S."/>
            <person name="Yamada T."/>
            <person name="Mori H."/>
            <person name="Tajima N."/>
            <person name="Moriyama T."/>
            <person name="Ikeuchi M."/>
            <person name="Watanabe M."/>
            <person name="Wada H."/>
            <person name="Kobayashi K."/>
            <person name="Saito M."/>
            <person name="Masuda T."/>
            <person name="Sasaki-Sekimoto Y."/>
            <person name="Mashiguchi K."/>
            <person name="Awai K."/>
            <person name="Shimojima M."/>
            <person name="Masuda S."/>
            <person name="Iwai M."/>
            <person name="Nobusawa T."/>
            <person name="Narise T."/>
            <person name="Kondo S."/>
            <person name="Saito H."/>
            <person name="Sato R."/>
            <person name="Murakawa M."/>
            <person name="Ihara Y."/>
            <person name="Oshima-Yamada Y."/>
            <person name="Ohtaka K."/>
            <person name="Satoh M."/>
            <person name="Sonobe K."/>
            <person name="Ishii M."/>
            <person name="Ohtani R."/>
            <person name="Kanamori-Sato M."/>
            <person name="Honoki R."/>
            <person name="Miyazaki D."/>
            <person name="Mochizuki H."/>
            <person name="Umetsu J."/>
            <person name="Higashi K."/>
            <person name="Shibata D."/>
            <person name="Kamiya Y."/>
            <person name="Sato N."/>
            <person name="Nakamura Y."/>
            <person name="Tabata S."/>
            <person name="Ida S."/>
            <person name="Kurokawa K."/>
            <person name="Ohta H."/>
        </authorList>
    </citation>
    <scope>NUCLEOTIDE SEQUENCE [LARGE SCALE GENOMIC DNA]</scope>
    <source>
        <strain evidence="9 10">NIES-2285</strain>
    </source>
</reference>
<dbReference type="PROSITE" id="PS00018">
    <property type="entry name" value="EF_HAND_1"/>
    <property type="match status" value="1"/>
</dbReference>
<dbReference type="InterPro" id="IPR011004">
    <property type="entry name" value="Trimer_LpxA-like_sf"/>
</dbReference>
<dbReference type="Pfam" id="PF06426">
    <property type="entry name" value="SATase_N"/>
    <property type="match status" value="1"/>
</dbReference>
<evidence type="ECO:0000256" key="7">
    <source>
        <dbReference type="ARBA" id="ARBA00023315"/>
    </source>
</evidence>
<dbReference type="GO" id="GO:0006535">
    <property type="term" value="P:cysteine biosynthetic process from serine"/>
    <property type="evidence" value="ECO:0007669"/>
    <property type="project" value="InterPro"/>
</dbReference>
<dbReference type="InterPro" id="IPR010493">
    <property type="entry name" value="Ser_AcTrfase_N"/>
</dbReference>
<dbReference type="SMART" id="SM00971">
    <property type="entry name" value="SATase_N"/>
    <property type="match status" value="1"/>
</dbReference>
<dbReference type="InterPro" id="IPR005881">
    <property type="entry name" value="Ser_O-AcTrfase"/>
</dbReference>
<dbReference type="GO" id="GO:0009001">
    <property type="term" value="F:serine O-acetyltransferase activity"/>
    <property type="evidence" value="ECO:0000318"/>
    <property type="project" value="GO_Central"/>
</dbReference>
<protein>
    <recommendedName>
        <fullName evidence="3">serine O-acetyltransferase</fullName>
        <ecNumber evidence="3">2.3.1.30</ecNumber>
    </recommendedName>
</protein>
<dbReference type="CDD" id="cd00051">
    <property type="entry name" value="EFh"/>
    <property type="match status" value="1"/>
</dbReference>
<dbReference type="InterPro" id="IPR053376">
    <property type="entry name" value="Serine_acetyltransferase"/>
</dbReference>
<keyword evidence="10" id="KW-1185">Reference proteome</keyword>
<keyword evidence="6" id="KW-0106">Calcium</keyword>
<dbReference type="Proteomes" id="UP000054558">
    <property type="component" value="Unassembled WGS sequence"/>
</dbReference>
<proteinExistence type="inferred from homology"/>
<dbReference type="GO" id="GO:0005829">
    <property type="term" value="C:cytosol"/>
    <property type="evidence" value="ECO:0000318"/>
    <property type="project" value="GO_Central"/>
</dbReference>
<dbReference type="OrthoDB" id="25818at2759"/>
<dbReference type="EMBL" id="DF237038">
    <property type="protein sequence ID" value="GAQ81745.1"/>
    <property type="molecule type" value="Genomic_DNA"/>
</dbReference>
<feature type="domain" description="EF-hand" evidence="8">
    <location>
        <begin position="333"/>
        <end position="368"/>
    </location>
</feature>
<comment type="pathway">
    <text evidence="1">Amino-acid biosynthesis; L-cysteine biosynthesis; L-cysteine from L-serine: step 1/2.</text>
</comment>
<dbReference type="CDD" id="cd03354">
    <property type="entry name" value="LbH_SAT"/>
    <property type="match status" value="1"/>
</dbReference>
<evidence type="ECO:0000256" key="3">
    <source>
        <dbReference type="ARBA" id="ARBA00013266"/>
    </source>
</evidence>
<dbReference type="InterPro" id="IPR042122">
    <property type="entry name" value="Ser_AcTrfase_N_sf"/>
</dbReference>
<dbReference type="EC" id="2.3.1.30" evidence="3"/>
<comment type="similarity">
    <text evidence="2">Belongs to the transferase hexapeptide repeat family.</text>
</comment>
<dbReference type="GO" id="GO:0005509">
    <property type="term" value="F:calcium ion binding"/>
    <property type="evidence" value="ECO:0007669"/>
    <property type="project" value="InterPro"/>
</dbReference>
<dbReference type="Pfam" id="PF00132">
    <property type="entry name" value="Hexapep"/>
    <property type="match status" value="1"/>
</dbReference>
<dbReference type="InterPro" id="IPR045304">
    <property type="entry name" value="LbH_SAT"/>
</dbReference>
<evidence type="ECO:0000256" key="5">
    <source>
        <dbReference type="ARBA" id="ARBA00022679"/>
    </source>
</evidence>
<dbReference type="InterPro" id="IPR018247">
    <property type="entry name" value="EF_Hand_1_Ca_BS"/>
</dbReference>
<keyword evidence="5 9" id="KW-0808">Transferase</keyword>
<evidence type="ECO:0000256" key="6">
    <source>
        <dbReference type="ARBA" id="ARBA00022837"/>
    </source>
</evidence>
<dbReference type="PANTHER" id="PTHR42811">
    <property type="entry name" value="SERINE ACETYLTRANSFERASE"/>
    <property type="match status" value="1"/>
</dbReference>
<name>A0A1Y1HSZ5_KLENI</name>
<dbReference type="PROSITE" id="PS50222">
    <property type="entry name" value="EF_HAND_2"/>
    <property type="match status" value="1"/>
</dbReference>
<sequence length="396" mass="42597">MPGNFSMTLLQGRKAVRPPSDVVDPFWALIRNEAQQIIADTSGGSAESALMSDYVSESIVKWATIEEALANHLAEKLGTAVLSAAKWRPVLTRALAEGKHASGLTLGEVVQKDLETIRDRDPACPSFAHAFLHFKGFLGLQAHRASHWLWTADNKKPLASLIQARISEAFAMDIHPAARIGVGVLIDHATGVVIGETAAVGDGCTLLHGVTLGGTGKETEDRHPKLGKNVLVGAGASILGNVKIGEGAKVGAAALVLTDIPAHATAVGSPAKVVGRSKEDSPASKMDQICKNVYLFPKKAHWFCPFRTLDVAQRGFLSPQDVFEKLKQKNIDVSISDVVEIFFKLDTDHNGQITEQEFQQGYDQFLGTLKKHGSFKTIIAKLGCDDSIPENKPVLF</sequence>
<dbReference type="NCBIfam" id="TIGR01172">
    <property type="entry name" value="cysE"/>
    <property type="match status" value="1"/>
</dbReference>
<dbReference type="PROSITE" id="PS00101">
    <property type="entry name" value="HEXAPEP_TRANSFERASES"/>
    <property type="match status" value="1"/>
</dbReference>
<keyword evidence="7" id="KW-0012">Acyltransferase</keyword>
<evidence type="ECO:0000313" key="9">
    <source>
        <dbReference type="EMBL" id="GAQ81745.1"/>
    </source>
</evidence>
<dbReference type="Gene3D" id="2.160.10.10">
    <property type="entry name" value="Hexapeptide repeat proteins"/>
    <property type="match status" value="1"/>
</dbReference>
<keyword evidence="4" id="KW-0028">Amino-acid biosynthesis</keyword>
<gene>
    <name evidence="9" type="ORF">KFL_000890340</name>
</gene>
<evidence type="ECO:0000256" key="4">
    <source>
        <dbReference type="ARBA" id="ARBA00022605"/>
    </source>
</evidence>
<dbReference type="AlphaFoldDB" id="A0A1Y1HSZ5"/>
<accession>A0A1Y1HSZ5</accession>
<dbReference type="SUPFAM" id="SSF51161">
    <property type="entry name" value="Trimeric LpxA-like enzymes"/>
    <property type="match status" value="1"/>
</dbReference>
<dbReference type="STRING" id="105231.A0A1Y1HSZ5"/>
<dbReference type="Gene3D" id="1.10.238.10">
    <property type="entry name" value="EF-hand"/>
    <property type="match status" value="1"/>
</dbReference>
<dbReference type="Gene3D" id="1.10.3130.10">
    <property type="entry name" value="serine acetyltransferase, domain 1"/>
    <property type="match status" value="1"/>
</dbReference>
<dbReference type="NCBIfam" id="NF041874">
    <property type="entry name" value="EPS_EpsC"/>
    <property type="match status" value="1"/>
</dbReference>
<dbReference type="FunFam" id="2.160.10.10:FF:000002">
    <property type="entry name" value="Serine acetyltransferase"/>
    <property type="match status" value="1"/>
</dbReference>
<dbReference type="InterPro" id="IPR001451">
    <property type="entry name" value="Hexapep"/>
</dbReference>
<dbReference type="Pfam" id="PF13499">
    <property type="entry name" value="EF-hand_7"/>
    <property type="match status" value="1"/>
</dbReference>
<dbReference type="InterPro" id="IPR002048">
    <property type="entry name" value="EF_hand_dom"/>
</dbReference>
<evidence type="ECO:0000313" key="10">
    <source>
        <dbReference type="Proteomes" id="UP000054558"/>
    </source>
</evidence>
<evidence type="ECO:0000259" key="8">
    <source>
        <dbReference type="PROSITE" id="PS50222"/>
    </source>
</evidence>